<dbReference type="PANTHER" id="PTHR43133">
    <property type="entry name" value="RNA POLYMERASE ECF-TYPE SIGMA FACTO"/>
    <property type="match status" value="1"/>
</dbReference>
<dbReference type="Gene3D" id="1.10.10.10">
    <property type="entry name" value="Winged helix-like DNA-binding domain superfamily/Winged helix DNA-binding domain"/>
    <property type="match status" value="1"/>
</dbReference>
<keyword evidence="5" id="KW-0804">Transcription</keyword>
<dbReference type="GO" id="GO:0003677">
    <property type="term" value="F:DNA binding"/>
    <property type="evidence" value="ECO:0007669"/>
    <property type="project" value="UniProtKB-KW"/>
</dbReference>
<dbReference type="NCBIfam" id="TIGR02937">
    <property type="entry name" value="sigma70-ECF"/>
    <property type="match status" value="1"/>
</dbReference>
<keyword evidence="2" id="KW-0805">Transcription regulation</keyword>
<dbReference type="InterPro" id="IPR013324">
    <property type="entry name" value="RNA_pol_sigma_r3/r4-like"/>
</dbReference>
<evidence type="ECO:0000256" key="4">
    <source>
        <dbReference type="ARBA" id="ARBA00023125"/>
    </source>
</evidence>
<dbReference type="PANTHER" id="PTHR43133:SF63">
    <property type="entry name" value="RNA POLYMERASE SIGMA FACTOR FECI-RELATED"/>
    <property type="match status" value="1"/>
</dbReference>
<dbReference type="SUPFAM" id="SSF88659">
    <property type="entry name" value="Sigma3 and sigma4 domains of RNA polymerase sigma factors"/>
    <property type="match status" value="1"/>
</dbReference>
<dbReference type="InterPro" id="IPR007630">
    <property type="entry name" value="RNA_pol_sigma70_r4"/>
</dbReference>
<evidence type="ECO:0000256" key="2">
    <source>
        <dbReference type="ARBA" id="ARBA00023015"/>
    </source>
</evidence>
<evidence type="ECO:0000256" key="5">
    <source>
        <dbReference type="ARBA" id="ARBA00023163"/>
    </source>
</evidence>
<reference evidence="8 9" key="1">
    <citation type="submission" date="2020-03" db="EMBL/GenBank/DDBJ databases">
        <title>Genomic Encyclopedia of Type Strains, Phase IV (KMG-IV): sequencing the most valuable type-strain genomes for metagenomic binning, comparative biology and taxonomic classification.</title>
        <authorList>
            <person name="Goeker M."/>
        </authorList>
    </citation>
    <scope>NUCLEOTIDE SEQUENCE [LARGE SCALE GENOMIC DNA]</scope>
    <source>
        <strain evidence="8 9">DSM 19867</strain>
    </source>
</reference>
<dbReference type="InterPro" id="IPR014284">
    <property type="entry name" value="RNA_pol_sigma-70_dom"/>
</dbReference>
<evidence type="ECO:0000313" key="8">
    <source>
        <dbReference type="EMBL" id="NIK86792.1"/>
    </source>
</evidence>
<dbReference type="GO" id="GO:0006352">
    <property type="term" value="P:DNA-templated transcription initiation"/>
    <property type="evidence" value="ECO:0007669"/>
    <property type="project" value="InterPro"/>
</dbReference>
<organism evidence="8 9">
    <name type="scientific">Rhizomicrobium palustre</name>
    <dbReference type="NCBI Taxonomy" id="189966"/>
    <lineage>
        <taxon>Bacteria</taxon>
        <taxon>Pseudomonadati</taxon>
        <taxon>Pseudomonadota</taxon>
        <taxon>Alphaproteobacteria</taxon>
        <taxon>Micropepsales</taxon>
        <taxon>Micropepsaceae</taxon>
        <taxon>Rhizomicrobium</taxon>
    </lineage>
</organism>
<dbReference type="AlphaFoldDB" id="A0A846MUK1"/>
<evidence type="ECO:0000259" key="6">
    <source>
        <dbReference type="Pfam" id="PF04542"/>
    </source>
</evidence>
<dbReference type="InterPro" id="IPR036388">
    <property type="entry name" value="WH-like_DNA-bd_sf"/>
</dbReference>
<name>A0A846MUK1_9PROT</name>
<dbReference type="InterPro" id="IPR039425">
    <property type="entry name" value="RNA_pol_sigma-70-like"/>
</dbReference>
<sequence>MALAEESEDGEAKPVVASRSSAPPVVIERLYRAHWRDICRSLRRIYGNGPPEPEDLAQAAFEKFAQLEDHERILHPRAFLIRIATNLGLNAIDRIRTARRFVERELVEACEPVVEENTPEDVYSIRERMAIVEKAMSRLTDKQKEILVRSRFRGETYAQIGEETGWSQADISRQLNAALAVLQQAMASGEE</sequence>
<dbReference type="Pfam" id="PF04542">
    <property type="entry name" value="Sigma70_r2"/>
    <property type="match status" value="1"/>
</dbReference>
<keyword evidence="9" id="KW-1185">Reference proteome</keyword>
<comment type="similarity">
    <text evidence="1">Belongs to the sigma-70 factor family. ECF subfamily.</text>
</comment>
<keyword evidence="4" id="KW-0238">DNA-binding</keyword>
<feature type="domain" description="RNA polymerase sigma-70 region 2" evidence="6">
    <location>
        <begin position="30"/>
        <end position="100"/>
    </location>
</feature>
<protein>
    <submittedName>
        <fullName evidence="8">RNA polymerase sigma-70 factor (ECF subfamily)</fullName>
    </submittedName>
</protein>
<dbReference type="Proteomes" id="UP000570514">
    <property type="component" value="Unassembled WGS sequence"/>
</dbReference>
<keyword evidence="3" id="KW-0731">Sigma factor</keyword>
<dbReference type="EMBL" id="JAASRM010000001">
    <property type="protein sequence ID" value="NIK86792.1"/>
    <property type="molecule type" value="Genomic_DNA"/>
</dbReference>
<gene>
    <name evidence="8" type="ORF">FHS83_000110</name>
</gene>
<evidence type="ECO:0000256" key="3">
    <source>
        <dbReference type="ARBA" id="ARBA00023082"/>
    </source>
</evidence>
<evidence type="ECO:0000256" key="1">
    <source>
        <dbReference type="ARBA" id="ARBA00010641"/>
    </source>
</evidence>
<accession>A0A846MUK1</accession>
<dbReference type="SUPFAM" id="SSF88946">
    <property type="entry name" value="Sigma2 domain of RNA polymerase sigma factors"/>
    <property type="match status" value="1"/>
</dbReference>
<evidence type="ECO:0000313" key="9">
    <source>
        <dbReference type="Proteomes" id="UP000570514"/>
    </source>
</evidence>
<dbReference type="InterPro" id="IPR013325">
    <property type="entry name" value="RNA_pol_sigma_r2"/>
</dbReference>
<evidence type="ECO:0000259" key="7">
    <source>
        <dbReference type="Pfam" id="PF04545"/>
    </source>
</evidence>
<dbReference type="Gene3D" id="1.10.1740.10">
    <property type="match status" value="1"/>
</dbReference>
<dbReference type="Pfam" id="PF04545">
    <property type="entry name" value="Sigma70_r4"/>
    <property type="match status" value="1"/>
</dbReference>
<dbReference type="GO" id="GO:0016987">
    <property type="term" value="F:sigma factor activity"/>
    <property type="evidence" value="ECO:0007669"/>
    <property type="project" value="UniProtKB-KW"/>
</dbReference>
<dbReference type="InterPro" id="IPR007627">
    <property type="entry name" value="RNA_pol_sigma70_r2"/>
</dbReference>
<comment type="caution">
    <text evidence="8">The sequence shown here is derived from an EMBL/GenBank/DDBJ whole genome shotgun (WGS) entry which is preliminary data.</text>
</comment>
<feature type="domain" description="RNA polymerase sigma-70 region 4" evidence="7">
    <location>
        <begin position="135"/>
        <end position="183"/>
    </location>
</feature>
<dbReference type="RefSeq" id="WP_167079822.1">
    <property type="nucleotide sequence ID" value="NZ_BAAADC010000001.1"/>
</dbReference>
<proteinExistence type="inferred from homology"/>